<evidence type="ECO:0000256" key="4">
    <source>
        <dbReference type="ARBA" id="ARBA00022723"/>
    </source>
</evidence>
<gene>
    <name evidence="8" type="ordered locus">Amico_1501</name>
</gene>
<dbReference type="CDD" id="cd01630">
    <property type="entry name" value="HAD_KDO-like"/>
    <property type="match status" value="1"/>
</dbReference>
<dbReference type="SFLD" id="SFLDG01136">
    <property type="entry name" value="C1.6:_Phosphoserine_Phosphatas"/>
    <property type="match status" value="1"/>
</dbReference>
<evidence type="ECO:0000313" key="8">
    <source>
        <dbReference type="EMBL" id="ADE57618.1"/>
    </source>
</evidence>
<comment type="subunit">
    <text evidence="3">Homotetramer.</text>
</comment>
<dbReference type="GO" id="GO:0008781">
    <property type="term" value="F:N-acylneuraminate cytidylyltransferase activity"/>
    <property type="evidence" value="ECO:0007669"/>
    <property type="project" value="TreeGrafter"/>
</dbReference>
<evidence type="ECO:0000313" key="9">
    <source>
        <dbReference type="Proteomes" id="UP000002366"/>
    </source>
</evidence>
<feature type="binding site" evidence="7">
    <location>
        <position position="108"/>
    </location>
    <ligand>
        <name>Mg(2+)</name>
        <dbReference type="ChEBI" id="CHEBI:18420"/>
    </ligand>
</feature>
<dbReference type="SFLD" id="SFLDS00003">
    <property type="entry name" value="Haloacid_Dehalogenase"/>
    <property type="match status" value="1"/>
</dbReference>
<evidence type="ECO:0000256" key="2">
    <source>
        <dbReference type="ARBA" id="ARBA00005893"/>
    </source>
</evidence>
<dbReference type="Gene3D" id="3.40.50.1000">
    <property type="entry name" value="HAD superfamily/HAD-like"/>
    <property type="match status" value="1"/>
</dbReference>
<protein>
    <submittedName>
        <fullName evidence="8">3-deoxy-D-manno-octulosonate 8-phosphate phosphatase, YrbI family</fullName>
    </submittedName>
</protein>
<comment type="similarity">
    <text evidence="2">Belongs to the KdsC family.</text>
</comment>
<evidence type="ECO:0000256" key="6">
    <source>
        <dbReference type="ARBA" id="ARBA00022842"/>
    </source>
</evidence>
<dbReference type="SFLD" id="SFLDG01138">
    <property type="entry name" value="C1.6.2:_Deoxy-d-mannose-octulo"/>
    <property type="match status" value="1"/>
</dbReference>
<dbReference type="EMBL" id="CP001997">
    <property type="protein sequence ID" value="ADE57618.1"/>
    <property type="molecule type" value="Genomic_DNA"/>
</dbReference>
<evidence type="ECO:0000256" key="5">
    <source>
        <dbReference type="ARBA" id="ARBA00022801"/>
    </source>
</evidence>
<feature type="binding site" evidence="7">
    <location>
        <position position="17"/>
    </location>
    <ligand>
        <name>substrate</name>
    </ligand>
</feature>
<name>D5EGD6_AMICL</name>
<dbReference type="PANTHER" id="PTHR21485:SF3">
    <property type="entry name" value="N-ACYLNEURAMINATE CYTIDYLYLTRANSFERASE"/>
    <property type="match status" value="1"/>
</dbReference>
<dbReference type="Pfam" id="PF08282">
    <property type="entry name" value="Hydrolase_3"/>
    <property type="match status" value="1"/>
</dbReference>
<comment type="cofactor">
    <cofactor evidence="1 7">
        <name>Mg(2+)</name>
        <dbReference type="ChEBI" id="CHEBI:18420"/>
    </cofactor>
</comment>
<evidence type="ECO:0000256" key="1">
    <source>
        <dbReference type="ARBA" id="ARBA00001946"/>
    </source>
</evidence>
<dbReference type="Proteomes" id="UP000002366">
    <property type="component" value="Chromosome"/>
</dbReference>
<dbReference type="PIRSF" id="PIRSF006118">
    <property type="entry name" value="KDO8-P_Ptase"/>
    <property type="match status" value="1"/>
</dbReference>
<evidence type="ECO:0000256" key="7">
    <source>
        <dbReference type="PIRSR" id="PIRSR006118-2"/>
    </source>
</evidence>
<organism evidence="8 9">
    <name type="scientific">Aminobacterium colombiense (strain DSM 12261 / ALA-1)</name>
    <dbReference type="NCBI Taxonomy" id="572547"/>
    <lineage>
        <taxon>Bacteria</taxon>
        <taxon>Thermotogati</taxon>
        <taxon>Synergistota</taxon>
        <taxon>Synergistia</taxon>
        <taxon>Synergistales</taxon>
        <taxon>Aminobacteriaceae</taxon>
        <taxon>Aminobacterium</taxon>
    </lineage>
</organism>
<dbReference type="InterPro" id="IPR036412">
    <property type="entry name" value="HAD-like_sf"/>
</dbReference>
<feature type="binding site" evidence="7">
    <location>
        <position position="15"/>
    </location>
    <ligand>
        <name>Mg(2+)</name>
        <dbReference type="ChEBI" id="CHEBI:18420"/>
    </ligand>
</feature>
<dbReference type="InterPro" id="IPR050793">
    <property type="entry name" value="CMP-NeuNAc_synthase"/>
</dbReference>
<dbReference type="AlphaFoldDB" id="D5EGD6"/>
<dbReference type="GO" id="GO:0046872">
    <property type="term" value="F:metal ion binding"/>
    <property type="evidence" value="ECO:0007669"/>
    <property type="project" value="UniProtKB-KW"/>
</dbReference>
<dbReference type="NCBIfam" id="TIGR01670">
    <property type="entry name" value="KdsC-phosphatas"/>
    <property type="match status" value="1"/>
</dbReference>
<keyword evidence="6 7" id="KW-0460">Magnesium</keyword>
<dbReference type="KEGG" id="aco:Amico_1501"/>
<dbReference type="FunFam" id="3.40.50.1000:FF:000029">
    <property type="entry name" value="3-deoxy-D-manno-octulosonate 8-phosphate phosphatase KdsC"/>
    <property type="match status" value="1"/>
</dbReference>
<keyword evidence="9" id="KW-1185">Reference proteome</keyword>
<accession>D5EGD6</accession>
<reference evidence="8 9" key="1">
    <citation type="journal article" date="2010" name="Stand. Genomic Sci.">
        <title>Complete genome sequence of Aminobacterium colombiense type strain (ALA-1).</title>
        <authorList>
            <person name="Chertkov O."/>
            <person name="Sikorski J."/>
            <person name="Brambilla E."/>
            <person name="Lapidus A."/>
            <person name="Copeland A."/>
            <person name="Glavina Del Rio T."/>
            <person name="Nolan M."/>
            <person name="Lucas S."/>
            <person name="Tice H."/>
            <person name="Cheng J.F."/>
            <person name="Han C."/>
            <person name="Detter J.C."/>
            <person name="Bruce D."/>
            <person name="Tapia R."/>
            <person name="Goodwin L."/>
            <person name="Pitluck S."/>
            <person name="Liolios K."/>
            <person name="Ivanova N."/>
            <person name="Mavromatis K."/>
            <person name="Ovchinnikova G."/>
            <person name="Pati A."/>
            <person name="Chen A."/>
            <person name="Palaniappan K."/>
            <person name="Land M."/>
            <person name="Hauser L."/>
            <person name="Chang Y.J."/>
            <person name="Jeffries C.D."/>
            <person name="Spring S."/>
            <person name="Rohde M."/>
            <person name="Goker M."/>
            <person name="Bristow J."/>
            <person name="Eisen J.A."/>
            <person name="Markowitz V."/>
            <person name="Hugenholtz P."/>
            <person name="Kyrpides N.C."/>
            <person name="Klenk H.P."/>
        </authorList>
    </citation>
    <scope>NUCLEOTIDE SEQUENCE [LARGE SCALE GENOMIC DNA]</scope>
    <source>
        <strain evidence="9">DSM 12261 / ALA-1</strain>
    </source>
</reference>
<proteinExistence type="inferred from homology"/>
<keyword evidence="5" id="KW-0378">Hydrolase</keyword>
<dbReference type="PANTHER" id="PTHR21485">
    <property type="entry name" value="HAD SUPERFAMILY MEMBERS CMAS AND KDSC"/>
    <property type="match status" value="1"/>
</dbReference>
<dbReference type="STRING" id="572547.Amico_1501"/>
<dbReference type="eggNOG" id="COG1778">
    <property type="taxonomic scope" value="Bacteria"/>
</dbReference>
<dbReference type="SUPFAM" id="SSF56784">
    <property type="entry name" value="HAD-like"/>
    <property type="match status" value="1"/>
</dbReference>
<dbReference type="InterPro" id="IPR023214">
    <property type="entry name" value="HAD_sf"/>
</dbReference>
<dbReference type="HOGENOM" id="CLU_106694_0_1_0"/>
<evidence type="ECO:0000256" key="3">
    <source>
        <dbReference type="ARBA" id="ARBA00011881"/>
    </source>
</evidence>
<sequence>MVLKERQMIKLLVLDVDGTLTDGGVYLDGRGNEFKRFDIQDGMGISRLRQGGVEVAIISGRYSPATEGRAKELGIALLQNGVKNKYEALKKLASDLALPSSQIAYAGDDVNDVECLQWVGLGFAVANAVSEAKKAADRVTTKEGGRGAIREAAEYILAYNKEWVTGRGDSGK</sequence>
<keyword evidence="4 7" id="KW-0479">Metal-binding</keyword>
<dbReference type="InterPro" id="IPR010023">
    <property type="entry name" value="KdsC_fam"/>
</dbReference>
<dbReference type="GO" id="GO:0016788">
    <property type="term" value="F:hydrolase activity, acting on ester bonds"/>
    <property type="evidence" value="ECO:0007669"/>
    <property type="project" value="InterPro"/>
</dbReference>